<proteinExistence type="predicted"/>
<dbReference type="PANTHER" id="PTHR12785">
    <property type="entry name" value="SPLICING FACTOR 3B"/>
    <property type="match status" value="1"/>
</dbReference>
<reference evidence="3 4" key="1">
    <citation type="submission" date="2024-10" db="EMBL/GenBank/DDBJ databases">
        <title>Updated reference genomes for cyclostephanoid diatoms.</title>
        <authorList>
            <person name="Roberts W.R."/>
            <person name="Alverson A.J."/>
        </authorList>
    </citation>
    <scope>NUCLEOTIDE SEQUENCE [LARGE SCALE GENOMIC DNA]</scope>
    <source>
        <strain evidence="3 4">AJA232-27</strain>
    </source>
</reference>
<keyword evidence="4" id="KW-1185">Reference proteome</keyword>
<dbReference type="InterPro" id="IPR052584">
    <property type="entry name" value="U2_snRNP_Complex_Component"/>
</dbReference>
<feature type="region of interest" description="Disordered" evidence="1">
    <location>
        <begin position="1"/>
        <end position="48"/>
    </location>
</feature>
<evidence type="ECO:0000256" key="1">
    <source>
        <dbReference type="SAM" id="MobiDB-lite"/>
    </source>
</evidence>
<feature type="compositionally biased region" description="Low complexity" evidence="1">
    <location>
        <begin position="137"/>
        <end position="146"/>
    </location>
</feature>
<feature type="compositionally biased region" description="Basic and acidic residues" evidence="1">
    <location>
        <begin position="19"/>
        <end position="29"/>
    </location>
</feature>
<dbReference type="SMART" id="SM00581">
    <property type="entry name" value="PSP"/>
    <property type="match status" value="1"/>
</dbReference>
<feature type="region of interest" description="Disordered" evidence="1">
    <location>
        <begin position="471"/>
        <end position="559"/>
    </location>
</feature>
<dbReference type="Proteomes" id="UP001530293">
    <property type="component" value="Unassembled WGS sequence"/>
</dbReference>
<feature type="compositionally biased region" description="Acidic residues" evidence="1">
    <location>
        <begin position="477"/>
        <end position="507"/>
    </location>
</feature>
<evidence type="ECO:0000313" key="3">
    <source>
        <dbReference type="EMBL" id="KAL3766870.1"/>
    </source>
</evidence>
<dbReference type="Pfam" id="PF04037">
    <property type="entry name" value="DUF382"/>
    <property type="match status" value="1"/>
</dbReference>
<evidence type="ECO:0000313" key="4">
    <source>
        <dbReference type="Proteomes" id="UP001530293"/>
    </source>
</evidence>
<sequence length="645" mass="69561">MAISAAEKNKRKRERKKRERAEQQQRLEQEAAQSVAKDEGGGDANIDVEIEYVAEPIVFDAPSDAAVPEDSNAKDTNDGDVSMNDAAAERGDHGNLDAAAAADAVNNDNNEQDLREVMRRFQNRAAVVYVTDEEDPNNSSSTSDANNSDKKLHSSTTDTDGDDNNVDDENNDEFSNLSKRKLKDLLRPTVAQLKQSVSHPELVEAHDITAPDPEFLVYLKGTPGTVPVPRHWGRKRKYLQGKRGVEKPPFALPDFIIKTGICDVRDATAEDESKMSIKQKNRMRVSGKGGAMDVDYRTLYEAFFVHQTKPEKLTKFGDLYYEGKEYETSKSSRFRPGYMSERLREALGMANEYSPPPWLINMQRYGPPPSYPNARIPGLNAPLPAGASYGYHVGGWGKPPVDMYGRPLYGGDPFGVPETKNDGMGGVGGEEENEDLYGLSYGGAAASMMGGIITSDGKALGKKLWGSLPSAFGVGDGGEDDEEEEEESSSEEESSEEEEDEEEEEEGQIAPPPTAGGKSVVRALGMDSVLPDGVDSVVPSSAVDLRKPGDETPMTVGGPPKQLYTILQQASADKDSQQAAVFASDHVYVLPGGASAGGSAAIPEGAASVLSKSVGMVGGEAGSKKRARTQAEDDEADDLGKKFKF</sequence>
<feature type="compositionally biased region" description="Basic residues" evidence="1">
    <location>
        <begin position="9"/>
        <end position="18"/>
    </location>
</feature>
<dbReference type="Pfam" id="PF04046">
    <property type="entry name" value="PSP"/>
    <property type="match status" value="1"/>
</dbReference>
<feature type="compositionally biased region" description="Low complexity" evidence="1">
    <location>
        <begin position="96"/>
        <end position="109"/>
    </location>
</feature>
<feature type="region of interest" description="Disordered" evidence="1">
    <location>
        <begin position="618"/>
        <end position="645"/>
    </location>
</feature>
<dbReference type="PANTHER" id="PTHR12785:SF6">
    <property type="entry name" value="SPLICING FACTOR 3B SUBUNIT 2"/>
    <property type="match status" value="1"/>
</dbReference>
<comment type="caution">
    <text evidence="3">The sequence shown here is derived from an EMBL/GenBank/DDBJ whole genome shotgun (WGS) entry which is preliminary data.</text>
</comment>
<feature type="domain" description="PSP proline-rich" evidence="2">
    <location>
        <begin position="331"/>
        <end position="385"/>
    </location>
</feature>
<accession>A0ABD3MSD7</accession>
<protein>
    <recommendedName>
        <fullName evidence="2">PSP proline-rich domain-containing protein</fullName>
    </recommendedName>
</protein>
<organism evidence="3 4">
    <name type="scientific">Discostella pseudostelligera</name>
    <dbReference type="NCBI Taxonomy" id="259834"/>
    <lineage>
        <taxon>Eukaryota</taxon>
        <taxon>Sar</taxon>
        <taxon>Stramenopiles</taxon>
        <taxon>Ochrophyta</taxon>
        <taxon>Bacillariophyta</taxon>
        <taxon>Coscinodiscophyceae</taxon>
        <taxon>Thalassiosirophycidae</taxon>
        <taxon>Stephanodiscales</taxon>
        <taxon>Stephanodiscaceae</taxon>
        <taxon>Discostella</taxon>
    </lineage>
</organism>
<dbReference type="InterPro" id="IPR007180">
    <property type="entry name" value="DUF382"/>
</dbReference>
<feature type="region of interest" description="Disordered" evidence="1">
    <location>
        <begin position="61"/>
        <end position="111"/>
    </location>
</feature>
<evidence type="ECO:0000259" key="2">
    <source>
        <dbReference type="SMART" id="SM00581"/>
    </source>
</evidence>
<name>A0ABD3MSD7_9STRA</name>
<feature type="compositionally biased region" description="Acidic residues" evidence="1">
    <location>
        <begin position="159"/>
        <end position="172"/>
    </location>
</feature>
<feature type="region of interest" description="Disordered" evidence="1">
    <location>
        <begin position="129"/>
        <end position="175"/>
    </location>
</feature>
<dbReference type="AlphaFoldDB" id="A0ABD3MSD7"/>
<gene>
    <name evidence="3" type="ORF">ACHAWU_007960</name>
</gene>
<dbReference type="InterPro" id="IPR006568">
    <property type="entry name" value="PSP_pro-rich"/>
</dbReference>
<dbReference type="EMBL" id="JALLBG020000079">
    <property type="protein sequence ID" value="KAL3766870.1"/>
    <property type="molecule type" value="Genomic_DNA"/>
</dbReference>